<reference evidence="1" key="2">
    <citation type="journal article" date="2015" name="Fish Shellfish Immunol.">
        <title>Early steps in the European eel (Anguilla anguilla)-Vibrio vulnificus interaction in the gills: Role of the RtxA13 toxin.</title>
        <authorList>
            <person name="Callol A."/>
            <person name="Pajuelo D."/>
            <person name="Ebbesson L."/>
            <person name="Teles M."/>
            <person name="MacKenzie S."/>
            <person name="Amaro C."/>
        </authorList>
    </citation>
    <scope>NUCLEOTIDE SEQUENCE</scope>
</reference>
<name>A0A0E9PXU0_ANGAN</name>
<dbReference type="EMBL" id="GBXM01099874">
    <property type="protein sequence ID" value="JAH08703.1"/>
    <property type="molecule type" value="Transcribed_RNA"/>
</dbReference>
<proteinExistence type="predicted"/>
<dbReference type="AlphaFoldDB" id="A0A0E9PXU0"/>
<sequence length="51" mass="5605">MPVPCNSVSPLLDIGGVFSFIILHYGENYSIIKSTVEVFICVLFLLNVSKS</sequence>
<protein>
    <submittedName>
        <fullName evidence="1">Uncharacterized protein</fullName>
    </submittedName>
</protein>
<organism evidence="1">
    <name type="scientific">Anguilla anguilla</name>
    <name type="common">European freshwater eel</name>
    <name type="synonym">Muraena anguilla</name>
    <dbReference type="NCBI Taxonomy" id="7936"/>
    <lineage>
        <taxon>Eukaryota</taxon>
        <taxon>Metazoa</taxon>
        <taxon>Chordata</taxon>
        <taxon>Craniata</taxon>
        <taxon>Vertebrata</taxon>
        <taxon>Euteleostomi</taxon>
        <taxon>Actinopterygii</taxon>
        <taxon>Neopterygii</taxon>
        <taxon>Teleostei</taxon>
        <taxon>Anguilliformes</taxon>
        <taxon>Anguillidae</taxon>
        <taxon>Anguilla</taxon>
    </lineage>
</organism>
<evidence type="ECO:0000313" key="1">
    <source>
        <dbReference type="EMBL" id="JAH08703.1"/>
    </source>
</evidence>
<reference evidence="1" key="1">
    <citation type="submission" date="2014-11" db="EMBL/GenBank/DDBJ databases">
        <authorList>
            <person name="Amaro Gonzalez C."/>
        </authorList>
    </citation>
    <scope>NUCLEOTIDE SEQUENCE</scope>
</reference>
<accession>A0A0E9PXU0</accession>